<dbReference type="Proteomes" id="UP001319828">
    <property type="component" value="Unassembled WGS sequence"/>
</dbReference>
<organism evidence="1 2">
    <name type="scientific">Campylobacter molothri</name>
    <dbReference type="NCBI Taxonomy" id="1032242"/>
    <lineage>
        <taxon>Bacteria</taxon>
        <taxon>Pseudomonadati</taxon>
        <taxon>Campylobacterota</taxon>
        <taxon>Epsilonproteobacteria</taxon>
        <taxon>Campylobacterales</taxon>
        <taxon>Campylobacteraceae</taxon>
        <taxon>Campylobacter</taxon>
    </lineage>
</organism>
<dbReference type="EMBL" id="JACHUQ010000012">
    <property type="protein sequence ID" value="MBZ7975009.1"/>
    <property type="molecule type" value="Genomic_DNA"/>
</dbReference>
<evidence type="ECO:0000313" key="2">
    <source>
        <dbReference type="Proteomes" id="UP001319828"/>
    </source>
</evidence>
<sequence length="378" mass="44326">MKKWMIIPVLIGFFFVIHIFYMGYANENILNNLVNNKNSNYKIINLNFKKGFLRSEANFTIKDSVGLNFTTEVNVVFNNNYFSKYIAQGDLSNPFYFLDQHLKNKKLASFILTSKQKDFNLRLQFQDINLSNEGGDTLLKNASISILIDKNMQVKNIYFNIDKAQFTQFYSKLSMQDFNYKQHFNHPIPLNDLLQPKEGVEELQFHSFVFNNNKIASFYSKNTFHFQDKNKLKIHFQGKACDIVLDMNSKLYQNLNFDKVDFDIIWNEIAKHSYNKFDLDSLIKEGLKLDIINLTFYKDKQNIDINGNIILGKNNKANIQISSTEEPDKIFTWGQFFGGLNQYFIKNSDLFIMNLFYDSLSNPQLKINGNQFSYIDLN</sequence>
<proteinExistence type="predicted"/>
<protein>
    <submittedName>
        <fullName evidence="1">Uncharacterized protein</fullName>
    </submittedName>
</protein>
<evidence type="ECO:0000313" key="1">
    <source>
        <dbReference type="EMBL" id="MBZ7975009.1"/>
    </source>
</evidence>
<gene>
    <name evidence="1" type="ORF">H2252_06400</name>
</gene>
<keyword evidence="2" id="KW-1185">Reference proteome</keyword>
<reference evidence="1" key="1">
    <citation type="submission" date="2020-07" db="EMBL/GenBank/DDBJ databases">
        <title>Campylobacter molothri sp. nov. isolated from wild birds.</title>
        <authorList>
            <person name="Miller W.G."/>
            <person name="Chapman M.H."/>
            <person name="Yee E."/>
            <person name="Lopes B.S."/>
            <person name="Forbes K.J."/>
        </authorList>
    </citation>
    <scope>NUCLEOTIDE SEQUENCE</scope>
    <source>
        <strain evidence="1">RM9754</strain>
    </source>
</reference>
<comment type="caution">
    <text evidence="1">The sequence shown here is derived from an EMBL/GenBank/DDBJ whole genome shotgun (WGS) entry which is preliminary data.</text>
</comment>
<accession>A0ACC5W291</accession>
<name>A0ACC5W291_9BACT</name>